<comment type="caution">
    <text evidence="3">The sequence shown here is derived from an EMBL/GenBank/DDBJ whole genome shotgun (WGS) entry which is preliminary data.</text>
</comment>
<feature type="chain" id="PRO_5038490578" description="Serine protease" evidence="2">
    <location>
        <begin position="21"/>
        <end position="64"/>
    </location>
</feature>
<organism evidence="3 4">
    <name type="scientific">Streptomyces cinnamoneus</name>
    <name type="common">Streptoverticillium cinnamoneum</name>
    <dbReference type="NCBI Taxonomy" id="53446"/>
    <lineage>
        <taxon>Bacteria</taxon>
        <taxon>Bacillati</taxon>
        <taxon>Actinomycetota</taxon>
        <taxon>Actinomycetes</taxon>
        <taxon>Kitasatosporales</taxon>
        <taxon>Streptomycetaceae</taxon>
        <taxon>Streptomyces</taxon>
        <taxon>Streptomyces cinnamoneus group</taxon>
    </lineage>
</organism>
<evidence type="ECO:0008006" key="5">
    <source>
        <dbReference type="Google" id="ProtNLM"/>
    </source>
</evidence>
<dbReference type="Proteomes" id="UP000646244">
    <property type="component" value="Unassembled WGS sequence"/>
</dbReference>
<proteinExistence type="predicted"/>
<reference evidence="3" key="1">
    <citation type="journal article" date="2014" name="Int. J. Syst. Evol. Microbiol.">
        <title>Complete genome sequence of Corynebacterium casei LMG S-19264T (=DSM 44701T), isolated from a smear-ripened cheese.</title>
        <authorList>
            <consortium name="US DOE Joint Genome Institute (JGI-PGF)"/>
            <person name="Walter F."/>
            <person name="Albersmeier A."/>
            <person name="Kalinowski J."/>
            <person name="Ruckert C."/>
        </authorList>
    </citation>
    <scope>NUCLEOTIDE SEQUENCE</scope>
    <source>
        <strain evidence="3">JCM 4633</strain>
    </source>
</reference>
<gene>
    <name evidence="3" type="ORF">GCM10010507_24790</name>
</gene>
<feature type="compositionally biased region" description="Low complexity" evidence="1">
    <location>
        <begin position="27"/>
        <end position="39"/>
    </location>
</feature>
<accession>A0A918TH83</accession>
<feature type="signal peptide" evidence="2">
    <location>
        <begin position="1"/>
        <end position="20"/>
    </location>
</feature>
<evidence type="ECO:0000256" key="2">
    <source>
        <dbReference type="SAM" id="SignalP"/>
    </source>
</evidence>
<protein>
    <recommendedName>
        <fullName evidence="5">Serine protease</fullName>
    </recommendedName>
</protein>
<feature type="region of interest" description="Disordered" evidence="1">
    <location>
        <begin position="27"/>
        <end position="64"/>
    </location>
</feature>
<keyword evidence="2" id="KW-0732">Signal</keyword>
<reference evidence="3" key="2">
    <citation type="submission" date="2020-09" db="EMBL/GenBank/DDBJ databases">
        <authorList>
            <person name="Sun Q."/>
            <person name="Ohkuma M."/>
        </authorList>
    </citation>
    <scope>NUCLEOTIDE SEQUENCE</scope>
    <source>
        <strain evidence="3">JCM 4633</strain>
    </source>
</reference>
<evidence type="ECO:0000256" key="1">
    <source>
        <dbReference type="SAM" id="MobiDB-lite"/>
    </source>
</evidence>
<name>A0A918TH83_STRCJ</name>
<dbReference type="EMBL" id="BMVB01000007">
    <property type="protein sequence ID" value="GHC48303.1"/>
    <property type="molecule type" value="Genomic_DNA"/>
</dbReference>
<dbReference type="RefSeq" id="WP_190109786.1">
    <property type="nucleotide sequence ID" value="NZ_BMVB01000007.1"/>
</dbReference>
<dbReference type="AlphaFoldDB" id="A0A918TH83"/>
<feature type="compositionally biased region" description="Polar residues" evidence="1">
    <location>
        <begin position="51"/>
        <end position="64"/>
    </location>
</feature>
<sequence>MKRIAALVTLPVAAALLALAAPGLTADSTPTATEASASSQHVVVTPVPAQRSGTKGTNDSSWGG</sequence>
<evidence type="ECO:0000313" key="3">
    <source>
        <dbReference type="EMBL" id="GHC48303.1"/>
    </source>
</evidence>
<evidence type="ECO:0000313" key="4">
    <source>
        <dbReference type="Proteomes" id="UP000646244"/>
    </source>
</evidence>